<keyword evidence="4" id="KW-1185">Reference proteome</keyword>
<dbReference type="Proteomes" id="UP000078397">
    <property type="component" value="Unassembled WGS sequence"/>
</dbReference>
<dbReference type="AlphaFoldDB" id="A0A179F726"/>
<protein>
    <submittedName>
        <fullName evidence="3">Uncharacterized protein</fullName>
    </submittedName>
</protein>
<keyword evidence="2" id="KW-0472">Membrane</keyword>
<reference evidence="3 4" key="1">
    <citation type="journal article" date="2016" name="PLoS Pathog.">
        <title>Biosynthesis of antibiotic leucinostatins in bio-control fungus Purpureocillium lilacinum and their inhibition on phytophthora revealed by genome mining.</title>
        <authorList>
            <person name="Wang G."/>
            <person name="Liu Z."/>
            <person name="Lin R."/>
            <person name="Li E."/>
            <person name="Mao Z."/>
            <person name="Ling J."/>
            <person name="Yang Y."/>
            <person name="Yin W.B."/>
            <person name="Xie B."/>
        </authorList>
    </citation>
    <scope>NUCLEOTIDE SEQUENCE [LARGE SCALE GENOMIC DNA]</scope>
    <source>
        <strain evidence="3">170</strain>
    </source>
</reference>
<dbReference type="KEGG" id="pchm:VFPPC_13234"/>
<dbReference type="EMBL" id="LSBJ02000001">
    <property type="protein sequence ID" value="OAQ61265.1"/>
    <property type="molecule type" value="Genomic_DNA"/>
</dbReference>
<feature type="region of interest" description="Disordered" evidence="1">
    <location>
        <begin position="517"/>
        <end position="541"/>
    </location>
</feature>
<dbReference type="OrthoDB" id="422736at2759"/>
<dbReference type="STRING" id="1380566.A0A179F726"/>
<proteinExistence type="predicted"/>
<gene>
    <name evidence="3" type="ORF">VFPPC_13234</name>
</gene>
<dbReference type="CDD" id="cd22997">
    <property type="entry name" value="GT_LH"/>
    <property type="match status" value="1"/>
</dbReference>
<feature type="transmembrane region" description="Helical" evidence="2">
    <location>
        <begin position="16"/>
        <end position="35"/>
    </location>
</feature>
<keyword evidence="2" id="KW-0812">Transmembrane</keyword>
<name>A0A179F726_METCM</name>
<comment type="caution">
    <text evidence="3">The sequence shown here is derived from an EMBL/GenBank/DDBJ whole genome shotgun (WGS) entry which is preliminary data.</text>
</comment>
<evidence type="ECO:0000256" key="1">
    <source>
        <dbReference type="SAM" id="MobiDB-lite"/>
    </source>
</evidence>
<evidence type="ECO:0000313" key="4">
    <source>
        <dbReference type="Proteomes" id="UP000078397"/>
    </source>
</evidence>
<dbReference type="RefSeq" id="XP_018139074.1">
    <property type="nucleotide sequence ID" value="XM_018291011.1"/>
</dbReference>
<sequence>MAKTIAFAPKLRIRRLILAVPVSILIWICTSLVVIKTSRHQLQGTITSPGSERTFLVSQESTDKGNHEERKFAILVPANNPGHDLCKLVTSALALGYPSPVLINWGKDFRDGGGGAWSAYLAKITGALDYLDKVTRPDTNRGDKLENDDLVLIVDAYDVWFQLPPQTLIQRYHQSCQDGNTRLTEKWPFPSRIPMKETIIAAAQKRCFPTMESGSNLYCHDVPESNLRPDLYGGATDTDSAKQYYHNVRPRFLNSGSFIGPVGDMRQYLRRVKQRMERVIADDLAFEGDQGIFGEVFGEQELWRKWRREQEEISTNTMSTPASKRGSALWQRDFEFHVGLDYSQQLFLPTVYAEYDGDFVSVHNRSFIQSRSSKLGIDPVRLHGVPSDIELTTSTVTEVLPRQVAKEFHWEDVSLYADFYTAAIPALLHHNAWKGGVKNRRTWWWDRMWYFPHLRHILDQRRTKGNSGPVARIHEQGRKVSYYPSRSSQENYLPKVFDTNRRLEGFRRAPLDEVCKHGDKEGRSPDTAWHEEVFRDGRGPV</sequence>
<keyword evidence="2" id="KW-1133">Transmembrane helix</keyword>
<evidence type="ECO:0000256" key="2">
    <source>
        <dbReference type="SAM" id="Phobius"/>
    </source>
</evidence>
<dbReference type="GeneID" id="28855005"/>
<dbReference type="PANTHER" id="PTHR36587:SF2">
    <property type="entry name" value="EXPRESSION SITE-ASSOCIATED GENE 3 (ESAG3)-LIKE PROTEIN"/>
    <property type="match status" value="1"/>
</dbReference>
<accession>A0A179F726</accession>
<dbReference type="PANTHER" id="PTHR36587">
    <property type="entry name" value="EXPRESSION SITE-ASSOCIATED GENE 3 (ESAG3)-LIKE PROTEIN"/>
    <property type="match status" value="1"/>
</dbReference>
<evidence type="ECO:0000313" key="3">
    <source>
        <dbReference type="EMBL" id="OAQ61265.1"/>
    </source>
</evidence>
<organism evidence="3 4">
    <name type="scientific">Pochonia chlamydosporia 170</name>
    <dbReference type="NCBI Taxonomy" id="1380566"/>
    <lineage>
        <taxon>Eukaryota</taxon>
        <taxon>Fungi</taxon>
        <taxon>Dikarya</taxon>
        <taxon>Ascomycota</taxon>
        <taxon>Pezizomycotina</taxon>
        <taxon>Sordariomycetes</taxon>
        <taxon>Hypocreomycetidae</taxon>
        <taxon>Hypocreales</taxon>
        <taxon>Clavicipitaceae</taxon>
        <taxon>Pochonia</taxon>
    </lineage>
</organism>